<evidence type="ECO:0000256" key="6">
    <source>
        <dbReference type="ARBA" id="ARBA00022840"/>
    </source>
</evidence>
<feature type="transmembrane region" description="Helical" evidence="8">
    <location>
        <begin position="38"/>
        <end position="62"/>
    </location>
</feature>
<dbReference type="AlphaFoldDB" id="A0A2T0XE91"/>
<dbReference type="Pfam" id="PF02518">
    <property type="entry name" value="HATPase_c"/>
    <property type="match status" value="1"/>
</dbReference>
<feature type="transmembrane region" description="Helical" evidence="8">
    <location>
        <begin position="132"/>
        <end position="153"/>
    </location>
</feature>
<dbReference type="PANTHER" id="PTHR43065:SF46">
    <property type="entry name" value="C4-DICARBOXYLATE TRANSPORT SENSOR PROTEIN DCTB"/>
    <property type="match status" value="1"/>
</dbReference>
<dbReference type="SMART" id="SM00387">
    <property type="entry name" value="HATPase_c"/>
    <property type="match status" value="1"/>
</dbReference>
<proteinExistence type="predicted"/>
<dbReference type="InterPro" id="IPR005467">
    <property type="entry name" value="His_kinase_dom"/>
</dbReference>
<dbReference type="InterPro" id="IPR004358">
    <property type="entry name" value="Sig_transdc_His_kin-like_C"/>
</dbReference>
<dbReference type="InterPro" id="IPR003594">
    <property type="entry name" value="HATPase_dom"/>
</dbReference>
<evidence type="ECO:0000256" key="7">
    <source>
        <dbReference type="ARBA" id="ARBA00023012"/>
    </source>
</evidence>
<keyword evidence="7" id="KW-0902">Two-component regulatory system</keyword>
<comment type="catalytic activity">
    <reaction evidence="1">
        <text>ATP + protein L-histidine = ADP + protein N-phospho-L-histidine.</text>
        <dbReference type="EC" id="2.7.13.3"/>
    </reaction>
</comment>
<accession>A0A2T0XE91</accession>
<keyword evidence="4" id="KW-0547">Nucleotide-binding</keyword>
<dbReference type="GO" id="GO:0000160">
    <property type="term" value="P:phosphorelay signal transduction system"/>
    <property type="evidence" value="ECO:0007669"/>
    <property type="project" value="UniProtKB-KW"/>
</dbReference>
<comment type="caution">
    <text evidence="10">The sequence shown here is derived from an EMBL/GenBank/DDBJ whole genome shotgun (WGS) entry which is preliminary data.</text>
</comment>
<keyword evidence="11" id="KW-1185">Reference proteome</keyword>
<feature type="domain" description="Histidine kinase" evidence="9">
    <location>
        <begin position="282"/>
        <end position="495"/>
    </location>
</feature>
<evidence type="ECO:0000256" key="2">
    <source>
        <dbReference type="ARBA" id="ARBA00012438"/>
    </source>
</evidence>
<evidence type="ECO:0000259" key="9">
    <source>
        <dbReference type="PROSITE" id="PS50109"/>
    </source>
</evidence>
<dbReference type="PROSITE" id="PS50109">
    <property type="entry name" value="HIS_KIN"/>
    <property type="match status" value="1"/>
</dbReference>
<gene>
    <name evidence="10" type="ORF">BCM14_2388</name>
</gene>
<feature type="transmembrane region" description="Helical" evidence="8">
    <location>
        <begin position="107"/>
        <end position="126"/>
    </location>
</feature>
<dbReference type="GO" id="GO:0005524">
    <property type="term" value="F:ATP binding"/>
    <property type="evidence" value="ECO:0007669"/>
    <property type="project" value="UniProtKB-KW"/>
</dbReference>
<dbReference type="Proteomes" id="UP000238308">
    <property type="component" value="Unassembled WGS sequence"/>
</dbReference>
<dbReference type="EMBL" id="PVTV01000015">
    <property type="protein sequence ID" value="PRY97247.1"/>
    <property type="molecule type" value="Genomic_DNA"/>
</dbReference>
<name>A0A2T0XE91_9BURK</name>
<evidence type="ECO:0000313" key="11">
    <source>
        <dbReference type="Proteomes" id="UP000238308"/>
    </source>
</evidence>
<sequence>MFSTNLTVQFFLLVVLIQLSFLWILLSSTNREHRTLPFYLFGAGFLAQALFYGFRCVGIWLYPDLTLPYRVGHPWVQAGIIYGAISITFAWIVKALFFRILNGKTKYLPHIAVAVVLGFTILVYETTAAPSFLPWATFLRHISATLFALWVCLEIIDFQKKQKSHFLVYLRNVLISYVGLQLCFSLIVFVLGLQVLLELYHTHELTVLDTKLGDTIALSRLCLGIIVDALVCMFWLETYSSHAILAEESKQQLAKLLIEKEALIEHLIKTTTLIHSGALSAALAHELNQFLAVIQVNAEQANAVLATHHQPESVADNLNRIIKVNQSAAELIASLKGLFMSSDETMNSVMIDKIIFSSVELYQKRLKQANIELECKLEFGEEISVQASLIQQVFSNLLVNAIEALERSDKVDKKIIIESGSEKEHCAVTISDNGPGVDQSQSHKIFDIFETTKTNKSGIGLWLSKHIVDRHDGTISLSRNELGGATFKVVLGNLKPSN</sequence>
<protein>
    <recommendedName>
        <fullName evidence="2">histidine kinase</fullName>
        <ecNumber evidence="2">2.7.13.3</ecNumber>
    </recommendedName>
</protein>
<keyword evidence="8" id="KW-0472">Membrane</keyword>
<evidence type="ECO:0000256" key="8">
    <source>
        <dbReference type="SAM" id="Phobius"/>
    </source>
</evidence>
<keyword evidence="3" id="KW-0808">Transferase</keyword>
<keyword evidence="8" id="KW-1133">Transmembrane helix</keyword>
<evidence type="ECO:0000256" key="4">
    <source>
        <dbReference type="ARBA" id="ARBA00022741"/>
    </source>
</evidence>
<evidence type="ECO:0000256" key="5">
    <source>
        <dbReference type="ARBA" id="ARBA00022777"/>
    </source>
</evidence>
<evidence type="ECO:0000256" key="1">
    <source>
        <dbReference type="ARBA" id="ARBA00000085"/>
    </source>
</evidence>
<dbReference type="OrthoDB" id="8872837at2"/>
<keyword evidence="8" id="KW-0812">Transmembrane</keyword>
<evidence type="ECO:0000313" key="10">
    <source>
        <dbReference type="EMBL" id="PRY97247.1"/>
    </source>
</evidence>
<dbReference type="SUPFAM" id="SSF55874">
    <property type="entry name" value="ATPase domain of HSP90 chaperone/DNA topoisomerase II/histidine kinase"/>
    <property type="match status" value="1"/>
</dbReference>
<evidence type="ECO:0000256" key="3">
    <source>
        <dbReference type="ARBA" id="ARBA00022679"/>
    </source>
</evidence>
<dbReference type="Gene3D" id="1.10.287.130">
    <property type="match status" value="1"/>
</dbReference>
<feature type="transmembrane region" description="Helical" evidence="8">
    <location>
        <begin position="174"/>
        <end position="197"/>
    </location>
</feature>
<dbReference type="PRINTS" id="PR00344">
    <property type="entry name" value="BCTRLSENSOR"/>
</dbReference>
<feature type="transmembrane region" description="Helical" evidence="8">
    <location>
        <begin position="6"/>
        <end position="26"/>
    </location>
</feature>
<dbReference type="PANTHER" id="PTHR43065">
    <property type="entry name" value="SENSOR HISTIDINE KINASE"/>
    <property type="match status" value="1"/>
</dbReference>
<feature type="transmembrane region" description="Helical" evidence="8">
    <location>
        <begin position="74"/>
        <end position="95"/>
    </location>
</feature>
<keyword evidence="6" id="KW-0067">ATP-binding</keyword>
<dbReference type="InterPro" id="IPR036890">
    <property type="entry name" value="HATPase_C_sf"/>
</dbReference>
<dbReference type="GO" id="GO:0004673">
    <property type="term" value="F:protein histidine kinase activity"/>
    <property type="evidence" value="ECO:0007669"/>
    <property type="project" value="UniProtKB-EC"/>
</dbReference>
<dbReference type="Gene3D" id="3.30.565.10">
    <property type="entry name" value="Histidine kinase-like ATPase, C-terminal domain"/>
    <property type="match status" value="1"/>
</dbReference>
<dbReference type="EC" id="2.7.13.3" evidence="2"/>
<keyword evidence="5 10" id="KW-0418">Kinase</keyword>
<organism evidence="10 11">
    <name type="scientific">Jezberella montanilacus</name>
    <dbReference type="NCBI Taxonomy" id="323426"/>
    <lineage>
        <taxon>Bacteria</taxon>
        <taxon>Pseudomonadati</taxon>
        <taxon>Pseudomonadota</taxon>
        <taxon>Betaproteobacteria</taxon>
        <taxon>Burkholderiales</taxon>
        <taxon>Alcaligenaceae</taxon>
        <taxon>Jezberella</taxon>
    </lineage>
</organism>
<reference evidence="10 11" key="1">
    <citation type="submission" date="2018-03" db="EMBL/GenBank/DDBJ databases">
        <title>Genomic Encyclopedia of Type Strains, Phase III (KMG-III): the genomes of soil and plant-associated and newly described type strains.</title>
        <authorList>
            <person name="Whitman W."/>
        </authorList>
    </citation>
    <scope>NUCLEOTIDE SEQUENCE [LARGE SCALE GENOMIC DNA]</scope>
    <source>
        <strain evidence="10 11">MWH-P2sevCIIIb</strain>
    </source>
</reference>